<accession>A0A7G9GMG5</accession>
<dbReference type="GO" id="GO:0009236">
    <property type="term" value="P:cobalamin biosynthetic process"/>
    <property type="evidence" value="ECO:0007669"/>
    <property type="project" value="InterPro"/>
</dbReference>
<comment type="subunit">
    <text evidence="2">Forms a heterodimer with MurT.</text>
</comment>
<dbReference type="PANTHER" id="PTHR21343">
    <property type="entry name" value="DETHIOBIOTIN SYNTHETASE"/>
    <property type="match status" value="1"/>
</dbReference>
<dbReference type="GO" id="GO:0004359">
    <property type="term" value="F:glutaminase activity"/>
    <property type="evidence" value="ECO:0007669"/>
    <property type="project" value="UniProtKB-UniRule"/>
</dbReference>
<reference evidence="4 5" key="1">
    <citation type="submission" date="2020-08" db="EMBL/GenBank/DDBJ databases">
        <authorList>
            <person name="Liu C."/>
            <person name="Sun Q."/>
        </authorList>
    </citation>
    <scope>NUCLEOTIDE SEQUENCE [LARGE SCALE GENOMIC DNA]</scope>
    <source>
        <strain evidence="4 5">NSJ-61</strain>
    </source>
</reference>
<comment type="pathway">
    <text evidence="2">Cell wall biogenesis; peptidoglycan biosynthesis.</text>
</comment>
<dbReference type="AlphaFoldDB" id="A0A7G9GMG5"/>
<dbReference type="KEGG" id="ehn:H9Q80_17410"/>
<dbReference type="SUPFAM" id="SSF52317">
    <property type="entry name" value="Class I glutamine amidotransferase-like"/>
    <property type="match status" value="1"/>
</dbReference>
<dbReference type="InterPro" id="IPR043702">
    <property type="entry name" value="Lipid_II_synth_GatD"/>
</dbReference>
<dbReference type="Proteomes" id="UP000515856">
    <property type="component" value="Chromosome"/>
</dbReference>
<dbReference type="EMBL" id="CP060636">
    <property type="protein sequence ID" value="QNM11997.1"/>
    <property type="molecule type" value="Genomic_DNA"/>
</dbReference>
<dbReference type="Pfam" id="PF07685">
    <property type="entry name" value="GATase_3"/>
    <property type="match status" value="1"/>
</dbReference>
<comment type="catalytic activity">
    <reaction evidence="2">
        <text>beta-D-GlcNAc-(1-&gt;4)-Mur2Ac(oyl-L-Ala-gamma-D-Glu-L-Lys-D-Ala-D-Ala)-di-trans,octa-cis-undecaprenyl diphosphate + L-glutamine + ATP + H2O = beta-D-GlcNAc-(1-&gt;4)-Mur2Ac(oyl-L-Ala-D-isoglutaminyl-L-Lys-D-Ala-D-Ala)-di-trans,octa-cis-undecaprenyl diphosphate + L-glutamate + ADP + phosphate + H(+)</text>
        <dbReference type="Rhea" id="RHEA:57928"/>
        <dbReference type="ChEBI" id="CHEBI:15377"/>
        <dbReference type="ChEBI" id="CHEBI:15378"/>
        <dbReference type="ChEBI" id="CHEBI:29985"/>
        <dbReference type="ChEBI" id="CHEBI:30616"/>
        <dbReference type="ChEBI" id="CHEBI:43474"/>
        <dbReference type="ChEBI" id="CHEBI:58359"/>
        <dbReference type="ChEBI" id="CHEBI:60033"/>
        <dbReference type="ChEBI" id="CHEBI:62233"/>
        <dbReference type="ChEBI" id="CHEBI:456216"/>
        <dbReference type="EC" id="6.3.5.13"/>
    </reaction>
</comment>
<dbReference type="CDD" id="cd01750">
    <property type="entry name" value="GATase1_CobQ"/>
    <property type="match status" value="1"/>
</dbReference>
<keyword evidence="2" id="KW-0133">Cell shape</keyword>
<keyword evidence="2" id="KW-0436">Ligase</keyword>
<feature type="binding site" evidence="2">
    <location>
        <position position="129"/>
    </location>
    <ligand>
        <name>substrate</name>
    </ligand>
</feature>
<keyword evidence="1 2" id="KW-0315">Glutamine amidotransferase</keyword>
<dbReference type="PANTHER" id="PTHR21343:SF9">
    <property type="entry name" value="LIPID II ISOGLUTAMINYL SYNTHASE (GLUTAMINE-HYDROLYZING) SUBUNIT GATD"/>
    <property type="match status" value="1"/>
</dbReference>
<dbReference type="EC" id="3.5.1.2" evidence="2"/>
<evidence type="ECO:0000256" key="2">
    <source>
        <dbReference type="HAMAP-Rule" id="MF_02213"/>
    </source>
</evidence>
<dbReference type="GO" id="GO:0009252">
    <property type="term" value="P:peptidoglycan biosynthetic process"/>
    <property type="evidence" value="ECO:0007669"/>
    <property type="project" value="UniProtKB-UniRule"/>
</dbReference>
<dbReference type="RefSeq" id="WP_117453631.1">
    <property type="nucleotide sequence ID" value="NZ_CP060636.1"/>
</dbReference>
<keyword evidence="2" id="KW-0573">Peptidoglycan synthesis</keyword>
<comment type="function">
    <text evidence="2">The lipid II isoglutaminyl synthase complex catalyzes the formation of alpha-D-isoglutamine in the cell wall lipid II stem peptide. The GatD subunit catalyzes the hydrolysis of glutamine to glutamate and ammonia. The resulting ammonia molecule is channeled to the active site of MurT.</text>
</comment>
<dbReference type="Gene3D" id="3.40.50.880">
    <property type="match status" value="1"/>
</dbReference>
<comment type="similarity">
    <text evidence="2">Belongs to the CobB/CobQ family. GatD subfamily.</text>
</comment>
<proteinExistence type="inferred from homology"/>
<dbReference type="HAMAP" id="MF_02213">
    <property type="entry name" value="Lipid_II_synth_GatD"/>
    <property type="match status" value="1"/>
</dbReference>
<keyword evidence="2" id="KW-0378">Hydrolase</keyword>
<gene>
    <name evidence="2" type="primary">gatD</name>
    <name evidence="4" type="ORF">H9Q80_17410</name>
</gene>
<dbReference type="InterPro" id="IPR033949">
    <property type="entry name" value="CobQ_GATase1"/>
</dbReference>
<feature type="active site" description="Nucleophile" evidence="2">
    <location>
        <position position="93"/>
    </location>
</feature>
<dbReference type="PROSITE" id="PS51274">
    <property type="entry name" value="GATASE_COBBQ"/>
    <property type="match status" value="1"/>
</dbReference>
<dbReference type="GO" id="GO:0140282">
    <property type="term" value="F:carbon-nitrogen ligase activity on lipid II"/>
    <property type="evidence" value="ECO:0007669"/>
    <property type="project" value="UniProtKB-UniRule"/>
</dbReference>
<comment type="catalytic activity">
    <reaction evidence="2">
        <text>L-glutamine + H2O = L-glutamate + NH4(+)</text>
        <dbReference type="Rhea" id="RHEA:15889"/>
        <dbReference type="ChEBI" id="CHEBI:15377"/>
        <dbReference type="ChEBI" id="CHEBI:28938"/>
        <dbReference type="ChEBI" id="CHEBI:29985"/>
        <dbReference type="ChEBI" id="CHEBI:58359"/>
        <dbReference type="EC" id="3.5.1.2"/>
    </reaction>
</comment>
<dbReference type="GO" id="GO:0016740">
    <property type="term" value="F:transferase activity"/>
    <property type="evidence" value="ECO:0007669"/>
    <property type="project" value="UniProtKB-KW"/>
</dbReference>
<evidence type="ECO:0000313" key="4">
    <source>
        <dbReference type="EMBL" id="QNM11997.1"/>
    </source>
</evidence>
<evidence type="ECO:0000259" key="3">
    <source>
        <dbReference type="Pfam" id="PF07685"/>
    </source>
</evidence>
<organism evidence="4 5">
    <name type="scientific">[Eubacterium] hominis</name>
    <dbReference type="NCBI Taxonomy" id="2764325"/>
    <lineage>
        <taxon>Bacteria</taxon>
        <taxon>Bacillati</taxon>
        <taxon>Bacillota</taxon>
        <taxon>Erysipelotrichia</taxon>
        <taxon>Erysipelotrichales</taxon>
        <taxon>Erysipelotrichaceae</taxon>
        <taxon>Amedibacillus</taxon>
    </lineage>
</organism>
<feature type="active site" evidence="2">
    <location>
        <position position="193"/>
    </location>
</feature>
<feature type="domain" description="CobB/CobQ-like glutamine amidotransferase" evidence="3">
    <location>
        <begin position="5"/>
        <end position="200"/>
    </location>
</feature>
<name>A0A7G9GMG5_9FIRM</name>
<dbReference type="InterPro" id="IPR029062">
    <property type="entry name" value="Class_I_gatase-like"/>
</dbReference>
<keyword evidence="2" id="KW-0961">Cell wall biogenesis/degradation</keyword>
<dbReference type="EC" id="6.3.5.13" evidence="2"/>
<sequence>MELNVCWMYHDIMDLYGDKGNMMVLKKRCLDRGIQIKIDTLSIKDECDLSTYDLLFLGGGADKEQKMLIDDLLSRKENIAKAMNENTFILLICGGYQLFGQYYISADNEKIEGLKFFDYYTETGSNGTRCIGNIAIECDLDGNKITAVGFENHGGQTRNVKTPLGHVLHGYGNSFEGKQEGFYNGQVLATYMHGPLLPKNPEITDFVIYKALKKRNPDITLQDLAPLDDTLEHQAKEYMLKRLSSK</sequence>
<evidence type="ECO:0000313" key="5">
    <source>
        <dbReference type="Proteomes" id="UP000515856"/>
    </source>
</evidence>
<evidence type="ECO:0000256" key="1">
    <source>
        <dbReference type="ARBA" id="ARBA00022962"/>
    </source>
</evidence>
<dbReference type="GO" id="GO:0008360">
    <property type="term" value="P:regulation of cell shape"/>
    <property type="evidence" value="ECO:0007669"/>
    <property type="project" value="UniProtKB-KW"/>
</dbReference>
<dbReference type="InterPro" id="IPR011698">
    <property type="entry name" value="GATase_3"/>
</dbReference>
<dbReference type="UniPathway" id="UPA00219"/>
<dbReference type="GO" id="GO:0071555">
    <property type="term" value="P:cell wall organization"/>
    <property type="evidence" value="ECO:0007669"/>
    <property type="project" value="UniProtKB-KW"/>
</dbReference>
<protein>
    <recommendedName>
        <fullName evidence="2">Lipid II isoglutaminyl synthase (glutamine-hydrolyzing) subunit GatD</fullName>
        <ecNumber evidence="2">6.3.5.13</ecNumber>
    </recommendedName>
    <alternativeName>
        <fullName evidence="2">Lipid II isoglutaminyl synthase glutaminase subunit</fullName>
        <ecNumber evidence="2">3.5.1.2</ecNumber>
    </alternativeName>
</protein>
<keyword evidence="4" id="KW-0808">Transferase</keyword>
<keyword evidence="5" id="KW-1185">Reference proteome</keyword>